<feature type="compositionally biased region" description="Basic and acidic residues" evidence="1">
    <location>
        <begin position="67"/>
        <end position="83"/>
    </location>
</feature>
<proteinExistence type="predicted"/>
<organism evidence="2 3">
    <name type="scientific">Caenorhabditis remanei</name>
    <name type="common">Caenorhabditis vulgaris</name>
    <dbReference type="NCBI Taxonomy" id="31234"/>
    <lineage>
        <taxon>Eukaryota</taxon>
        <taxon>Metazoa</taxon>
        <taxon>Ecdysozoa</taxon>
        <taxon>Nematoda</taxon>
        <taxon>Chromadorea</taxon>
        <taxon>Rhabditida</taxon>
        <taxon>Rhabditina</taxon>
        <taxon>Rhabditomorpha</taxon>
        <taxon>Rhabditoidea</taxon>
        <taxon>Rhabditidae</taxon>
        <taxon>Peloderinae</taxon>
        <taxon>Caenorhabditis</taxon>
    </lineage>
</organism>
<feature type="compositionally biased region" description="Acidic residues" evidence="1">
    <location>
        <begin position="115"/>
        <end position="127"/>
    </location>
</feature>
<comment type="caution">
    <text evidence="2">The sequence shown here is derived from an EMBL/GenBank/DDBJ whole genome shotgun (WGS) entry which is preliminary data.</text>
</comment>
<dbReference type="CTD" id="9826625"/>
<dbReference type="RefSeq" id="XP_053579828.1">
    <property type="nucleotide sequence ID" value="XM_053736262.1"/>
</dbReference>
<evidence type="ECO:0000313" key="3">
    <source>
        <dbReference type="Proteomes" id="UP000483820"/>
    </source>
</evidence>
<dbReference type="AlphaFoldDB" id="A0A6A5G1G4"/>
<evidence type="ECO:0000313" key="2">
    <source>
        <dbReference type="EMBL" id="KAF1748797.1"/>
    </source>
</evidence>
<dbReference type="EMBL" id="WUAV01000006">
    <property type="protein sequence ID" value="KAF1748797.1"/>
    <property type="molecule type" value="Genomic_DNA"/>
</dbReference>
<reference evidence="2 3" key="1">
    <citation type="submission" date="2019-12" db="EMBL/GenBank/DDBJ databases">
        <title>Chromosome-level assembly of the Caenorhabditis remanei genome.</title>
        <authorList>
            <person name="Teterina A.A."/>
            <person name="Willis J.H."/>
            <person name="Phillips P.C."/>
        </authorList>
    </citation>
    <scope>NUCLEOTIDE SEQUENCE [LARGE SCALE GENOMIC DNA]</scope>
    <source>
        <strain evidence="2 3">PX506</strain>
        <tissue evidence="2">Whole organism</tissue>
    </source>
</reference>
<dbReference type="Proteomes" id="UP000483820">
    <property type="component" value="Chromosome X"/>
</dbReference>
<sequence length="178" mass="19181">MSDESEAVFTVPTNPVRTDEQESALKADADKNPVAPTADENSKEDTGTDRVDEEAAPPGAKSPTEASAKEEAVKEATPPKETADAPPTGDTENSAIEKEDAAENEETAPGKDTEASEEDAKPEEEKVEETNDKQGVKRARTDSQKDGESPKTDDFYDTDEPEYKKNCTVDGIEDEAPF</sequence>
<name>A0A6A5G1G4_CAERE</name>
<gene>
    <name evidence="2" type="ORF">GCK72_025264</name>
</gene>
<feature type="compositionally biased region" description="Basic and acidic residues" evidence="1">
    <location>
        <begin position="17"/>
        <end position="31"/>
    </location>
</feature>
<feature type="compositionally biased region" description="Basic and acidic residues" evidence="1">
    <location>
        <begin position="40"/>
        <end position="50"/>
    </location>
</feature>
<dbReference type="GeneID" id="9826625"/>
<accession>A0A6A5G1G4</accession>
<evidence type="ECO:0000256" key="1">
    <source>
        <dbReference type="SAM" id="MobiDB-lite"/>
    </source>
</evidence>
<feature type="region of interest" description="Disordered" evidence="1">
    <location>
        <begin position="1"/>
        <end position="178"/>
    </location>
</feature>
<dbReference type="KEGG" id="crq:GCK72_025264"/>
<protein>
    <submittedName>
        <fullName evidence="2">Uncharacterized protein</fullName>
    </submittedName>
</protein>
<feature type="compositionally biased region" description="Basic and acidic residues" evidence="1">
    <location>
        <begin position="128"/>
        <end position="154"/>
    </location>
</feature>